<dbReference type="InterPro" id="IPR035903">
    <property type="entry name" value="HesB-like_dom_sf"/>
</dbReference>
<comment type="caution">
    <text evidence="2">The sequence shown here is derived from an EMBL/GenBank/DDBJ whole genome shotgun (WGS) entry which is preliminary data.</text>
</comment>
<dbReference type="OrthoDB" id="2361502at2"/>
<sequence length="137" mass="15395">MKLSLTKEAQEKINGIRQAGDRIVLDFEDAIGPFVESGASCQLYPNFRVLFVPKEFPEAELVDYDDHLTTELGTVYVKSTSERYLDQETRLSVEPTYQRVQLVSDSGVLAANVPMKRIELKEGKTDAQISNRYGSSC</sequence>
<evidence type="ECO:0000313" key="2">
    <source>
        <dbReference type="EMBL" id="EOT25601.1"/>
    </source>
</evidence>
<accession>S0JEZ6</accession>
<evidence type="ECO:0000259" key="1">
    <source>
        <dbReference type="Pfam" id="PF01521"/>
    </source>
</evidence>
<dbReference type="SUPFAM" id="SSF89360">
    <property type="entry name" value="HesB-like domain"/>
    <property type="match status" value="1"/>
</dbReference>
<dbReference type="Proteomes" id="UP000014136">
    <property type="component" value="Unassembled WGS sequence"/>
</dbReference>
<keyword evidence="3" id="KW-1185">Reference proteome</keyword>
<dbReference type="Pfam" id="PF01521">
    <property type="entry name" value="Fe-S_biosyn"/>
    <property type="match status" value="1"/>
</dbReference>
<dbReference type="STRING" id="41997.RV16_GL001581"/>
<gene>
    <name evidence="2" type="ORF">OMQ_02488</name>
</gene>
<name>S0JEZ6_9ENTE</name>
<dbReference type="eggNOG" id="COG4918">
    <property type="taxonomic scope" value="Bacteria"/>
</dbReference>
<dbReference type="RefSeq" id="WP_016176237.1">
    <property type="nucleotide sequence ID" value="NZ_KE136392.1"/>
</dbReference>
<dbReference type="PATRIC" id="fig|1139996.3.peg.2439"/>
<organism evidence="2 3">
    <name type="scientific">Enterococcus saccharolyticus subsp. saccharolyticus ATCC 43076</name>
    <dbReference type="NCBI Taxonomy" id="1139996"/>
    <lineage>
        <taxon>Bacteria</taxon>
        <taxon>Bacillati</taxon>
        <taxon>Bacillota</taxon>
        <taxon>Bacilli</taxon>
        <taxon>Lactobacillales</taxon>
        <taxon>Enterococcaceae</taxon>
        <taxon>Enterococcus</taxon>
    </lineage>
</organism>
<proteinExistence type="predicted"/>
<feature type="domain" description="Core" evidence="1">
    <location>
        <begin position="1"/>
        <end position="115"/>
    </location>
</feature>
<dbReference type="Gene3D" id="2.60.300.12">
    <property type="entry name" value="HesB-like domain"/>
    <property type="match status" value="1"/>
</dbReference>
<evidence type="ECO:0000313" key="3">
    <source>
        <dbReference type="Proteomes" id="UP000014136"/>
    </source>
</evidence>
<dbReference type="HOGENOM" id="CLU_141575_0_1_9"/>
<dbReference type="AlphaFoldDB" id="S0JEZ6"/>
<dbReference type="EMBL" id="AHYT01000013">
    <property type="protein sequence ID" value="EOT25601.1"/>
    <property type="molecule type" value="Genomic_DNA"/>
</dbReference>
<dbReference type="InterPro" id="IPR000361">
    <property type="entry name" value="ATAP_core_dom"/>
</dbReference>
<protein>
    <recommendedName>
        <fullName evidence="1">Core domain-containing protein</fullName>
    </recommendedName>
</protein>
<reference evidence="2 3" key="1">
    <citation type="submission" date="2013-03" db="EMBL/GenBank/DDBJ databases">
        <title>The Genome Sequence of Enterococcus saccharolyticus ATCC_43076 (Illumina only assembly).</title>
        <authorList>
            <consortium name="The Broad Institute Genomics Platform"/>
            <consortium name="The Broad Institute Genome Sequencing Center for Infectious Disease"/>
            <person name="Earl A."/>
            <person name="Russ C."/>
            <person name="Gilmore M."/>
            <person name="Surin D."/>
            <person name="Walker B."/>
            <person name="Young S."/>
            <person name="Zeng Q."/>
            <person name="Gargeya S."/>
            <person name="Fitzgerald M."/>
            <person name="Haas B."/>
            <person name="Abouelleil A."/>
            <person name="Allen A.W."/>
            <person name="Alvarado L."/>
            <person name="Arachchi H.M."/>
            <person name="Berlin A.M."/>
            <person name="Chapman S.B."/>
            <person name="Gainer-Dewar J."/>
            <person name="Goldberg J."/>
            <person name="Griggs A."/>
            <person name="Gujja S."/>
            <person name="Hansen M."/>
            <person name="Howarth C."/>
            <person name="Imamovic A."/>
            <person name="Ireland A."/>
            <person name="Larimer J."/>
            <person name="McCowan C."/>
            <person name="Murphy C."/>
            <person name="Pearson M."/>
            <person name="Poon T.W."/>
            <person name="Priest M."/>
            <person name="Roberts A."/>
            <person name="Saif S."/>
            <person name="Shea T."/>
            <person name="Sisk P."/>
            <person name="Sykes S."/>
            <person name="Wortman J."/>
            <person name="Nusbaum C."/>
            <person name="Birren B."/>
        </authorList>
    </citation>
    <scope>NUCLEOTIDE SEQUENCE [LARGE SCALE GENOMIC DNA]</scope>
    <source>
        <strain evidence="2 3">ATCC 43076</strain>
    </source>
</reference>